<evidence type="ECO:0000313" key="2">
    <source>
        <dbReference type="Proteomes" id="UP000299102"/>
    </source>
</evidence>
<dbReference type="OrthoDB" id="6783867at2759"/>
<comment type="caution">
    <text evidence="1">The sequence shown here is derived from an EMBL/GenBank/DDBJ whole genome shotgun (WGS) entry which is preliminary data.</text>
</comment>
<keyword evidence="2" id="KW-1185">Reference proteome</keyword>
<evidence type="ECO:0000313" key="1">
    <source>
        <dbReference type="EMBL" id="GBP47642.1"/>
    </source>
</evidence>
<dbReference type="EMBL" id="BGZK01000506">
    <property type="protein sequence ID" value="GBP47642.1"/>
    <property type="molecule type" value="Genomic_DNA"/>
</dbReference>
<organism evidence="1 2">
    <name type="scientific">Eumeta variegata</name>
    <name type="common">Bagworm moth</name>
    <name type="synonym">Eumeta japonica</name>
    <dbReference type="NCBI Taxonomy" id="151549"/>
    <lineage>
        <taxon>Eukaryota</taxon>
        <taxon>Metazoa</taxon>
        <taxon>Ecdysozoa</taxon>
        <taxon>Arthropoda</taxon>
        <taxon>Hexapoda</taxon>
        <taxon>Insecta</taxon>
        <taxon>Pterygota</taxon>
        <taxon>Neoptera</taxon>
        <taxon>Endopterygota</taxon>
        <taxon>Lepidoptera</taxon>
        <taxon>Glossata</taxon>
        <taxon>Ditrysia</taxon>
        <taxon>Tineoidea</taxon>
        <taxon>Psychidae</taxon>
        <taxon>Oiketicinae</taxon>
        <taxon>Eumeta</taxon>
    </lineage>
</organism>
<name>A0A4C1WAX1_EUMVA</name>
<dbReference type="Proteomes" id="UP000299102">
    <property type="component" value="Unassembled WGS sequence"/>
</dbReference>
<reference evidence="1 2" key="1">
    <citation type="journal article" date="2019" name="Commun. Biol.">
        <title>The bagworm genome reveals a unique fibroin gene that provides high tensile strength.</title>
        <authorList>
            <person name="Kono N."/>
            <person name="Nakamura H."/>
            <person name="Ohtoshi R."/>
            <person name="Tomita M."/>
            <person name="Numata K."/>
            <person name="Arakawa K."/>
        </authorList>
    </citation>
    <scope>NUCLEOTIDE SEQUENCE [LARGE SCALE GENOMIC DNA]</scope>
</reference>
<accession>A0A4C1WAX1</accession>
<dbReference type="AlphaFoldDB" id="A0A4C1WAX1"/>
<gene>
    <name evidence="1" type="ORF">EVAR_40038_1</name>
</gene>
<proteinExistence type="predicted"/>
<sequence>MVENSSRIVPAKSHRRELPRDVSELIRDKNAALRRADKFSTCENRLDSSIAFDDREKAECLADSIGLQCSENPSFDSEHVSRVEEELRHRLSLPPKDAMDPIVLDKVSTPVKALKIRKAPGKDFISSKALKCFSAPLVALWPRFSMCAFKIVIFQQLGRKL</sequence>
<protein>
    <submittedName>
        <fullName evidence="1">Uncharacterized protein</fullName>
    </submittedName>
</protein>